<dbReference type="FunFam" id="3.90.70.10:FF:000138">
    <property type="entry name" value="Cruzipain"/>
    <property type="match status" value="1"/>
</dbReference>
<proteinExistence type="inferred from homology"/>
<evidence type="ECO:0000256" key="4">
    <source>
        <dbReference type="ARBA" id="ARBA00022807"/>
    </source>
</evidence>
<keyword evidence="4" id="KW-0788">Thiol protease</keyword>
<dbReference type="InterPro" id="IPR038765">
    <property type="entry name" value="Papain-like_cys_pep_sf"/>
</dbReference>
<dbReference type="PROSITE" id="PS00639">
    <property type="entry name" value="THIOL_PROTEASE_HIS"/>
    <property type="match status" value="1"/>
</dbReference>
<evidence type="ECO:0000256" key="6">
    <source>
        <dbReference type="SAM" id="SignalP"/>
    </source>
</evidence>
<dbReference type="SMART" id="SM00645">
    <property type="entry name" value="Pept_C1"/>
    <property type="match status" value="1"/>
</dbReference>
<dbReference type="GO" id="GO:0008234">
    <property type="term" value="F:cysteine-type peptidase activity"/>
    <property type="evidence" value="ECO:0007669"/>
    <property type="project" value="UniProtKB-KW"/>
</dbReference>
<dbReference type="PROSITE" id="PS00139">
    <property type="entry name" value="THIOL_PROTEASE_CYS"/>
    <property type="match status" value="1"/>
</dbReference>
<evidence type="ECO:0000259" key="7">
    <source>
        <dbReference type="SMART" id="SM00645"/>
    </source>
</evidence>
<dbReference type="InterPro" id="IPR000169">
    <property type="entry name" value="Pept_cys_AS"/>
</dbReference>
<evidence type="ECO:0000313" key="9">
    <source>
        <dbReference type="EMBL" id="CAD8657458.1"/>
    </source>
</evidence>
<accession>A0A7S0N1H0</accession>
<dbReference type="SMART" id="SM00848">
    <property type="entry name" value="Inhibitor_I29"/>
    <property type="match status" value="1"/>
</dbReference>
<keyword evidence="3" id="KW-0378">Hydrolase</keyword>
<evidence type="ECO:0008006" key="10">
    <source>
        <dbReference type="Google" id="ProtNLM"/>
    </source>
</evidence>
<dbReference type="InterPro" id="IPR039417">
    <property type="entry name" value="Peptidase_C1A_papain-like"/>
</dbReference>
<comment type="similarity">
    <text evidence="1">Belongs to the peptidase C1 family.</text>
</comment>
<dbReference type="Gene3D" id="3.90.70.10">
    <property type="entry name" value="Cysteine proteinases"/>
    <property type="match status" value="1"/>
</dbReference>
<dbReference type="InterPro" id="IPR013201">
    <property type="entry name" value="Prot_inhib_I29"/>
</dbReference>
<feature type="chain" id="PRO_5030924339" description="Peptidase C1A papain C-terminal domain-containing protein" evidence="6">
    <location>
        <begin position="17"/>
        <end position="364"/>
    </location>
</feature>
<dbReference type="InterPro" id="IPR013128">
    <property type="entry name" value="Peptidase_C1A"/>
</dbReference>
<feature type="domain" description="Peptidase C1A papain C-terminal" evidence="7">
    <location>
        <begin position="140"/>
        <end position="359"/>
    </location>
</feature>
<dbReference type="PANTHER" id="PTHR12411">
    <property type="entry name" value="CYSTEINE PROTEASE FAMILY C1-RELATED"/>
    <property type="match status" value="1"/>
</dbReference>
<evidence type="ECO:0000256" key="5">
    <source>
        <dbReference type="ARBA" id="ARBA00023157"/>
    </source>
</evidence>
<dbReference type="AlphaFoldDB" id="A0A7S0N1H0"/>
<evidence type="ECO:0000256" key="1">
    <source>
        <dbReference type="ARBA" id="ARBA00008455"/>
    </source>
</evidence>
<dbReference type="EMBL" id="HBFA01009364">
    <property type="protein sequence ID" value="CAD8657458.1"/>
    <property type="molecule type" value="Transcribed_RNA"/>
</dbReference>
<dbReference type="InterPro" id="IPR000668">
    <property type="entry name" value="Peptidase_C1A_C"/>
</dbReference>
<gene>
    <name evidence="9" type="ORF">POBO1169_LOCUS4933</name>
</gene>
<dbReference type="Pfam" id="PF08246">
    <property type="entry name" value="Inhibitor_I29"/>
    <property type="match status" value="1"/>
</dbReference>
<keyword evidence="5" id="KW-1015">Disulfide bond</keyword>
<dbReference type="SUPFAM" id="SSF54001">
    <property type="entry name" value="Cysteine proteinases"/>
    <property type="match status" value="1"/>
</dbReference>
<dbReference type="CDD" id="cd02248">
    <property type="entry name" value="Peptidase_C1A"/>
    <property type="match status" value="1"/>
</dbReference>
<evidence type="ECO:0000256" key="3">
    <source>
        <dbReference type="ARBA" id="ARBA00022801"/>
    </source>
</evidence>
<feature type="domain" description="Cathepsin propeptide inhibitor" evidence="8">
    <location>
        <begin position="41"/>
        <end position="107"/>
    </location>
</feature>
<evidence type="ECO:0000259" key="8">
    <source>
        <dbReference type="SMART" id="SM00848"/>
    </source>
</evidence>
<keyword evidence="2" id="KW-0645">Protease</keyword>
<dbReference type="InterPro" id="IPR025660">
    <property type="entry name" value="Pept_his_AS"/>
</dbReference>
<evidence type="ECO:0000256" key="2">
    <source>
        <dbReference type="ARBA" id="ARBA00022670"/>
    </source>
</evidence>
<feature type="signal peptide" evidence="6">
    <location>
        <begin position="1"/>
        <end position="16"/>
    </location>
</feature>
<sequence length="364" mass="39728">MRCFVALVGLVAVVSAARVGPVADDLDAGKVGGVQPLGELFDQWIAKHGKSYAETTNGLGASEEYSKRLAIFTRNWHFVARMAEMKVNETWVLGNDGPFMDKTHEEFSELLGFKQELVEARQNALPDQEKTAFKYQDSAIVEAVDWREKGAVTEVKNQGQCGSCWAFSTTGSIEGINFLNSGSLVSLSEQDLVSCDPQDHGCGGGIMENAYHFIEKMGGIVTEQEYPYTARMGVARSCNPTKEGASEKVQITGFEEVPKGSEEALQKALSYQPVSVAVNAKMWQFYHGGVYNGIYGICNGAQLDHGVLAVGMDTKEGYYIVKNSWGPMWGERGYIRLKMNRSPTSGGLCGIANHASYPLQATNQ</sequence>
<dbReference type="Pfam" id="PF00112">
    <property type="entry name" value="Peptidase_C1"/>
    <property type="match status" value="1"/>
</dbReference>
<name>A0A7S0N1H0_9CHLO</name>
<reference evidence="9" key="1">
    <citation type="submission" date="2021-01" db="EMBL/GenBank/DDBJ databases">
        <authorList>
            <person name="Corre E."/>
            <person name="Pelletier E."/>
            <person name="Niang G."/>
            <person name="Scheremetjew M."/>
            <person name="Finn R."/>
            <person name="Kale V."/>
            <person name="Holt S."/>
            <person name="Cochrane G."/>
            <person name="Meng A."/>
            <person name="Brown T."/>
            <person name="Cohen L."/>
        </authorList>
    </citation>
    <scope>NUCLEOTIDE SEQUENCE</scope>
    <source>
        <strain evidence="9">CCMP722</strain>
    </source>
</reference>
<protein>
    <recommendedName>
        <fullName evidence="10">Peptidase C1A papain C-terminal domain-containing protein</fullName>
    </recommendedName>
</protein>
<dbReference type="GO" id="GO:0006508">
    <property type="term" value="P:proteolysis"/>
    <property type="evidence" value="ECO:0007669"/>
    <property type="project" value="UniProtKB-KW"/>
</dbReference>
<dbReference type="PRINTS" id="PR00705">
    <property type="entry name" value="PAPAIN"/>
</dbReference>
<organism evidence="9">
    <name type="scientific">Pyramimonas obovata</name>
    <dbReference type="NCBI Taxonomy" id="1411642"/>
    <lineage>
        <taxon>Eukaryota</taxon>
        <taxon>Viridiplantae</taxon>
        <taxon>Chlorophyta</taxon>
        <taxon>Pyramimonadophyceae</taxon>
        <taxon>Pyramimonadales</taxon>
        <taxon>Pyramimonadaceae</taxon>
        <taxon>Pyramimonas</taxon>
        <taxon>Pyramimonas incertae sedis</taxon>
    </lineage>
</organism>
<keyword evidence="6" id="KW-0732">Signal</keyword>